<dbReference type="FunFam" id="1.20.81.30:FF:000001">
    <property type="entry name" value="Type II secretion system protein F"/>
    <property type="match status" value="1"/>
</dbReference>
<comment type="similarity">
    <text evidence="2 9">Belongs to the GSP F family.</text>
</comment>
<dbReference type="PROSITE" id="PS00874">
    <property type="entry name" value="T2SP_F"/>
    <property type="match status" value="1"/>
</dbReference>
<dbReference type="EMBL" id="FUWR01000009">
    <property type="protein sequence ID" value="SJZ88654.1"/>
    <property type="molecule type" value="Genomic_DNA"/>
</dbReference>
<reference evidence="13" key="1">
    <citation type="submission" date="2017-02" db="EMBL/GenBank/DDBJ databases">
        <authorList>
            <person name="Varghese N."/>
            <person name="Submissions S."/>
        </authorList>
    </citation>
    <scope>NUCLEOTIDE SEQUENCE [LARGE SCALE GENOMIC DNA]</scope>
    <source>
        <strain evidence="13">ATCC BAA-34</strain>
    </source>
</reference>
<dbReference type="RefSeq" id="WP_078790195.1">
    <property type="nucleotide sequence ID" value="NZ_FUWR01000009.1"/>
</dbReference>
<evidence type="ECO:0000256" key="8">
    <source>
        <dbReference type="ARBA" id="ARBA00023136"/>
    </source>
</evidence>
<dbReference type="PANTHER" id="PTHR30012:SF7">
    <property type="entry name" value="PROTEIN TRANSPORT PROTEIN HOFC HOMOLOG"/>
    <property type="match status" value="1"/>
</dbReference>
<evidence type="ECO:0000259" key="11">
    <source>
        <dbReference type="Pfam" id="PF00482"/>
    </source>
</evidence>
<dbReference type="OrthoDB" id="9805682at2"/>
<dbReference type="Gene3D" id="1.20.81.30">
    <property type="entry name" value="Type II secretion system (T2SS), domain F"/>
    <property type="match status" value="2"/>
</dbReference>
<dbReference type="Proteomes" id="UP000190102">
    <property type="component" value="Unassembled WGS sequence"/>
</dbReference>
<dbReference type="GO" id="GO:0005886">
    <property type="term" value="C:plasma membrane"/>
    <property type="evidence" value="ECO:0007669"/>
    <property type="project" value="UniProtKB-SubCell"/>
</dbReference>
<name>A0A1T4PAV9_9BACT</name>
<keyword evidence="8 10" id="KW-0472">Membrane</keyword>
<evidence type="ECO:0000256" key="2">
    <source>
        <dbReference type="ARBA" id="ARBA00005745"/>
    </source>
</evidence>
<feature type="domain" description="Type II secretion system protein GspF" evidence="11">
    <location>
        <begin position="274"/>
        <end position="396"/>
    </location>
</feature>
<comment type="subcellular location">
    <subcellularLocation>
        <location evidence="1">Cell inner membrane</location>
        <topology evidence="1">Multi-pass membrane protein</topology>
    </subcellularLocation>
    <subcellularLocation>
        <location evidence="9">Cell membrane</location>
        <topology evidence="9">Multi-pass membrane protein</topology>
    </subcellularLocation>
</comment>
<keyword evidence="5" id="KW-0997">Cell inner membrane</keyword>
<sequence>MPLFTCKLGTPDGTIVQREIEAVDELQLRAGLEGQGYHVFALQRAGLKLSFNFLQLRGGRIDNRDLLAFNQELVVLLKSGMPILPVLDAILEHRLKAGGALAQVLGQVREDVKGGAALSTAFERHGRLFPPLYLASVRAGERTGEVPQTIRRYIVFLKRSEELRKKLISALVYPAILVVVAVLAIMLLLIYVVPTFSQVYADAGSQLPLLTRLLINFTGVLRSTVIVWLPLLIVAIIAVRSWSRSEGGRQRVDRWKLALPVVGNLFFGYAVSVFSRTLATLLGSGIPIVESLRMSSGTLNNRLLEKGMAVAIHQVEEGGRLSVALEQQQLMPPLALRMLGVGEATGSMEEMLSDIAEHLEAQVEERLQMLSTAIEPAVMLIMGLVIGVIIVAMYLPIFKLAGTVGG</sequence>
<dbReference type="AlphaFoldDB" id="A0A1T4PAV9"/>
<dbReference type="InterPro" id="IPR001992">
    <property type="entry name" value="T2SS_GspF/T4SS_PilC_CS"/>
</dbReference>
<evidence type="ECO:0000256" key="7">
    <source>
        <dbReference type="ARBA" id="ARBA00022989"/>
    </source>
</evidence>
<evidence type="ECO:0000256" key="10">
    <source>
        <dbReference type="SAM" id="Phobius"/>
    </source>
</evidence>
<keyword evidence="3 9" id="KW-0813">Transport</keyword>
<dbReference type="InterPro" id="IPR018076">
    <property type="entry name" value="T2SS_GspF_dom"/>
</dbReference>
<gene>
    <name evidence="12" type="ORF">SAMN02745119_01906</name>
</gene>
<feature type="transmembrane region" description="Helical" evidence="10">
    <location>
        <begin position="257"/>
        <end position="275"/>
    </location>
</feature>
<keyword evidence="6 9" id="KW-0812">Transmembrane</keyword>
<dbReference type="InterPro" id="IPR003004">
    <property type="entry name" value="GspF/PilC"/>
</dbReference>
<dbReference type="PRINTS" id="PR00812">
    <property type="entry name" value="BCTERIALGSPF"/>
</dbReference>
<keyword evidence="4" id="KW-1003">Cell membrane</keyword>
<protein>
    <submittedName>
        <fullName evidence="12">Type IV pilus assembly protein PilC</fullName>
    </submittedName>
</protein>
<feature type="transmembrane region" description="Helical" evidence="10">
    <location>
        <begin position="213"/>
        <end position="237"/>
    </location>
</feature>
<dbReference type="Pfam" id="PF00482">
    <property type="entry name" value="T2SSF"/>
    <property type="match status" value="2"/>
</dbReference>
<accession>A0A1T4PAV9</accession>
<evidence type="ECO:0000256" key="4">
    <source>
        <dbReference type="ARBA" id="ARBA00022475"/>
    </source>
</evidence>
<evidence type="ECO:0000313" key="12">
    <source>
        <dbReference type="EMBL" id="SJZ88654.1"/>
    </source>
</evidence>
<feature type="domain" description="Type II secretion system protein GspF" evidence="11">
    <location>
        <begin position="71"/>
        <end position="194"/>
    </location>
</feature>
<evidence type="ECO:0000256" key="6">
    <source>
        <dbReference type="ARBA" id="ARBA00022692"/>
    </source>
</evidence>
<dbReference type="PANTHER" id="PTHR30012">
    <property type="entry name" value="GENERAL SECRETION PATHWAY PROTEIN"/>
    <property type="match status" value="1"/>
</dbReference>
<evidence type="ECO:0000256" key="9">
    <source>
        <dbReference type="RuleBase" id="RU003923"/>
    </source>
</evidence>
<organism evidence="12 13">
    <name type="scientific">Trichlorobacter thiogenes</name>
    <dbReference type="NCBI Taxonomy" id="115783"/>
    <lineage>
        <taxon>Bacteria</taxon>
        <taxon>Pseudomonadati</taxon>
        <taxon>Thermodesulfobacteriota</taxon>
        <taxon>Desulfuromonadia</taxon>
        <taxon>Geobacterales</taxon>
        <taxon>Geobacteraceae</taxon>
        <taxon>Trichlorobacter</taxon>
    </lineage>
</organism>
<evidence type="ECO:0000313" key="13">
    <source>
        <dbReference type="Proteomes" id="UP000190102"/>
    </source>
</evidence>
<keyword evidence="13" id="KW-1185">Reference proteome</keyword>
<feature type="transmembrane region" description="Helical" evidence="10">
    <location>
        <begin position="377"/>
        <end position="397"/>
    </location>
</feature>
<dbReference type="STRING" id="115783.SAMN02745119_01906"/>
<evidence type="ECO:0000256" key="1">
    <source>
        <dbReference type="ARBA" id="ARBA00004429"/>
    </source>
</evidence>
<dbReference type="InterPro" id="IPR042094">
    <property type="entry name" value="T2SS_GspF_sf"/>
</dbReference>
<dbReference type="GO" id="GO:0015628">
    <property type="term" value="P:protein secretion by the type II secretion system"/>
    <property type="evidence" value="ECO:0007669"/>
    <property type="project" value="TreeGrafter"/>
</dbReference>
<evidence type="ECO:0000256" key="5">
    <source>
        <dbReference type="ARBA" id="ARBA00022519"/>
    </source>
</evidence>
<keyword evidence="7 10" id="KW-1133">Transmembrane helix</keyword>
<feature type="transmembrane region" description="Helical" evidence="10">
    <location>
        <begin position="167"/>
        <end position="193"/>
    </location>
</feature>
<evidence type="ECO:0000256" key="3">
    <source>
        <dbReference type="ARBA" id="ARBA00022448"/>
    </source>
</evidence>
<proteinExistence type="inferred from homology"/>